<dbReference type="SUPFAM" id="SSF56672">
    <property type="entry name" value="DNA/RNA polymerases"/>
    <property type="match status" value="1"/>
</dbReference>
<accession>A0ABQ5EV58</accession>
<feature type="domain" description="Reverse transcriptase Ty1/copia-type" evidence="1">
    <location>
        <begin position="1"/>
        <end position="163"/>
    </location>
</feature>
<evidence type="ECO:0000259" key="1">
    <source>
        <dbReference type="Pfam" id="PF07727"/>
    </source>
</evidence>
<gene>
    <name evidence="2" type="ORF">Tco_0989975</name>
</gene>
<dbReference type="EMBL" id="BQNB010016714">
    <property type="protein sequence ID" value="GJT54921.1"/>
    <property type="molecule type" value="Genomic_DNA"/>
</dbReference>
<protein>
    <submittedName>
        <fullName evidence="2">Retrovirus-related pol polyprotein from transposon TNT 1-94</fullName>
    </submittedName>
</protein>
<proteinExistence type="predicted"/>
<dbReference type="CDD" id="cd09272">
    <property type="entry name" value="RNase_HI_RT_Ty1"/>
    <property type="match status" value="1"/>
</dbReference>
<dbReference type="InterPro" id="IPR013103">
    <property type="entry name" value="RVT_2"/>
</dbReference>
<keyword evidence="3" id="KW-1185">Reference proteome</keyword>
<sequence length="401" mass="46286">MDVNTAFLNGELKEEVYVNQPDGFIDPDHPTHVYRMKKALYGLKQAPLAWYDTLSRFLLDNKFSKGAVDSTLFARKIGKHILLIQIYVDDIIFASIDPKACEIFFYEMSSKFKMSMMGQMSFFLGLQVSQNPRCIFINQSKFSLKILKKFGMDSCDPVDTPMVDRLKLDEDPLGIPFDKTRFRGIRHRLLKSTLKHLNGSFGIFAKPLIRDSGIRKTPICAIALCCNNVQHSRSKHIDIRHHFIREQVEKGVVELYFVTTDYQLADIFTKALPRERFEFLLPRLGMKNTMADVNVNAPPEQAPAMAPPTRTDEQILPRSRWVPVGKSKCYLDVERSQSNPIYKISVDILKHTNFFRAFIASSTIPSIYIQQYWDTVRYDKTTGSYSCQLDEQWFDLTKDTL</sequence>
<dbReference type="Proteomes" id="UP001151760">
    <property type="component" value="Unassembled WGS sequence"/>
</dbReference>
<organism evidence="2 3">
    <name type="scientific">Tanacetum coccineum</name>
    <dbReference type="NCBI Taxonomy" id="301880"/>
    <lineage>
        <taxon>Eukaryota</taxon>
        <taxon>Viridiplantae</taxon>
        <taxon>Streptophyta</taxon>
        <taxon>Embryophyta</taxon>
        <taxon>Tracheophyta</taxon>
        <taxon>Spermatophyta</taxon>
        <taxon>Magnoliopsida</taxon>
        <taxon>eudicotyledons</taxon>
        <taxon>Gunneridae</taxon>
        <taxon>Pentapetalae</taxon>
        <taxon>asterids</taxon>
        <taxon>campanulids</taxon>
        <taxon>Asterales</taxon>
        <taxon>Asteraceae</taxon>
        <taxon>Asteroideae</taxon>
        <taxon>Anthemideae</taxon>
        <taxon>Anthemidinae</taxon>
        <taxon>Tanacetum</taxon>
    </lineage>
</organism>
<evidence type="ECO:0000313" key="3">
    <source>
        <dbReference type="Proteomes" id="UP001151760"/>
    </source>
</evidence>
<comment type="caution">
    <text evidence="2">The sequence shown here is derived from an EMBL/GenBank/DDBJ whole genome shotgun (WGS) entry which is preliminary data.</text>
</comment>
<evidence type="ECO:0000313" key="2">
    <source>
        <dbReference type="EMBL" id="GJT54921.1"/>
    </source>
</evidence>
<reference evidence="2" key="1">
    <citation type="journal article" date="2022" name="Int. J. Mol. Sci.">
        <title>Draft Genome of Tanacetum Coccineum: Genomic Comparison of Closely Related Tanacetum-Family Plants.</title>
        <authorList>
            <person name="Yamashiro T."/>
            <person name="Shiraishi A."/>
            <person name="Nakayama K."/>
            <person name="Satake H."/>
        </authorList>
    </citation>
    <scope>NUCLEOTIDE SEQUENCE</scope>
</reference>
<dbReference type="InterPro" id="IPR043502">
    <property type="entry name" value="DNA/RNA_pol_sf"/>
</dbReference>
<name>A0ABQ5EV58_9ASTR</name>
<reference evidence="2" key="2">
    <citation type="submission" date="2022-01" db="EMBL/GenBank/DDBJ databases">
        <authorList>
            <person name="Yamashiro T."/>
            <person name="Shiraishi A."/>
            <person name="Satake H."/>
            <person name="Nakayama K."/>
        </authorList>
    </citation>
    <scope>NUCLEOTIDE SEQUENCE</scope>
</reference>
<dbReference type="Pfam" id="PF07727">
    <property type="entry name" value="RVT_2"/>
    <property type="match status" value="1"/>
</dbReference>